<organism evidence="1 2">
    <name type="scientific">Lecanosticta acicola</name>
    <dbReference type="NCBI Taxonomy" id="111012"/>
    <lineage>
        <taxon>Eukaryota</taxon>
        <taxon>Fungi</taxon>
        <taxon>Dikarya</taxon>
        <taxon>Ascomycota</taxon>
        <taxon>Pezizomycotina</taxon>
        <taxon>Dothideomycetes</taxon>
        <taxon>Dothideomycetidae</taxon>
        <taxon>Mycosphaerellales</taxon>
        <taxon>Mycosphaerellaceae</taxon>
        <taxon>Lecanosticta</taxon>
    </lineage>
</organism>
<dbReference type="InterPro" id="IPR029032">
    <property type="entry name" value="AhpD-like"/>
</dbReference>
<proteinExistence type="predicted"/>
<dbReference type="EMBL" id="CAVMBE010000067">
    <property type="protein sequence ID" value="CAK4032645.1"/>
    <property type="molecule type" value="Genomic_DNA"/>
</dbReference>
<keyword evidence="2" id="KW-1185">Reference proteome</keyword>
<sequence length="203" mass="22175">MADQYYPRFPPTLASQHPPETQSYAQRAEDNVFKAFGENGSLITYQHPNGGLIGPFPIIIASKEIGESVLAAPQTLAKLSTIPDDAKEVAILVVGAKFDCAYEQYAHRNIATKKSLLTEQQCADIRAQRKPEGLSEAASVTYDAAFHLANQKGPLPTGVFKEWVKALGSKESMLVMTHYIGIYCHVCVLMNMADTPLPPGETH</sequence>
<dbReference type="Proteomes" id="UP001296104">
    <property type="component" value="Unassembled WGS sequence"/>
</dbReference>
<evidence type="ECO:0000313" key="1">
    <source>
        <dbReference type="EMBL" id="CAK4032645.1"/>
    </source>
</evidence>
<accession>A0AAI8Z559</accession>
<gene>
    <name evidence="1" type="ORF">LECACI_7A007803</name>
</gene>
<dbReference type="AlphaFoldDB" id="A0AAI8Z559"/>
<protein>
    <recommendedName>
        <fullName evidence="3">Carboxymuconolactone decarboxylase-like domain-containing protein</fullName>
    </recommendedName>
</protein>
<evidence type="ECO:0008006" key="3">
    <source>
        <dbReference type="Google" id="ProtNLM"/>
    </source>
</evidence>
<dbReference type="PANTHER" id="PTHR34846:SF11">
    <property type="entry name" value="4-CARBOXYMUCONOLACTONE DECARBOXYLASE FAMILY PROTEIN (AFU_ORTHOLOGUE AFUA_6G11590)"/>
    <property type="match status" value="1"/>
</dbReference>
<dbReference type="Gene3D" id="1.20.1290.10">
    <property type="entry name" value="AhpD-like"/>
    <property type="match status" value="1"/>
</dbReference>
<name>A0AAI8Z559_9PEZI</name>
<reference evidence="1" key="1">
    <citation type="submission" date="2023-11" db="EMBL/GenBank/DDBJ databases">
        <authorList>
            <person name="Alioto T."/>
            <person name="Alioto T."/>
            <person name="Gomez Garrido J."/>
        </authorList>
    </citation>
    <scope>NUCLEOTIDE SEQUENCE</scope>
</reference>
<comment type="caution">
    <text evidence="1">The sequence shown here is derived from an EMBL/GenBank/DDBJ whole genome shotgun (WGS) entry which is preliminary data.</text>
</comment>
<dbReference type="SUPFAM" id="SSF69118">
    <property type="entry name" value="AhpD-like"/>
    <property type="match status" value="1"/>
</dbReference>
<evidence type="ECO:0000313" key="2">
    <source>
        <dbReference type="Proteomes" id="UP001296104"/>
    </source>
</evidence>
<dbReference type="PANTHER" id="PTHR34846">
    <property type="entry name" value="4-CARBOXYMUCONOLACTONE DECARBOXYLASE FAMILY PROTEIN (AFU_ORTHOLOGUE AFUA_6G11590)"/>
    <property type="match status" value="1"/>
</dbReference>